<organism evidence="2 3">
    <name type="scientific">Eubacterium plexicaudatum ASF492</name>
    <dbReference type="NCBI Taxonomy" id="1235802"/>
    <lineage>
        <taxon>Bacteria</taxon>
        <taxon>Bacillati</taxon>
        <taxon>Bacillota</taxon>
        <taxon>Clostridia</taxon>
        <taxon>Eubacteriales</taxon>
        <taxon>Eubacteriaceae</taxon>
        <taxon>Eubacterium</taxon>
    </lineage>
</organism>
<comment type="caution">
    <text evidence="2">The sequence shown here is derived from an EMBL/GenBank/DDBJ whole genome shotgun (WGS) entry which is preliminary data.</text>
</comment>
<dbReference type="PATRIC" id="fig|1235802.3.peg.3269"/>
<dbReference type="eggNOG" id="COG1106">
    <property type="taxonomic scope" value="Bacteria"/>
</dbReference>
<accession>N2ADV0</accession>
<dbReference type="AlphaFoldDB" id="N2ADV0"/>
<dbReference type="STRING" id="1235802.C823_03090"/>
<dbReference type="Pfam" id="PF13304">
    <property type="entry name" value="AAA_21"/>
    <property type="match status" value="1"/>
</dbReference>
<dbReference type="PANTHER" id="PTHR40396:SF1">
    <property type="entry name" value="ATPASE AAA-TYPE CORE DOMAIN-CONTAINING PROTEIN"/>
    <property type="match status" value="1"/>
</dbReference>
<dbReference type="GO" id="GO:0005524">
    <property type="term" value="F:ATP binding"/>
    <property type="evidence" value="ECO:0007669"/>
    <property type="project" value="InterPro"/>
</dbReference>
<dbReference type="SUPFAM" id="SSF52540">
    <property type="entry name" value="P-loop containing nucleoside triphosphate hydrolases"/>
    <property type="match status" value="1"/>
</dbReference>
<gene>
    <name evidence="2" type="ORF">C823_03090</name>
</gene>
<evidence type="ECO:0000259" key="1">
    <source>
        <dbReference type="Pfam" id="PF13304"/>
    </source>
</evidence>
<dbReference type="InterPro" id="IPR003959">
    <property type="entry name" value="ATPase_AAA_core"/>
</dbReference>
<dbReference type="GO" id="GO:0016887">
    <property type="term" value="F:ATP hydrolysis activity"/>
    <property type="evidence" value="ECO:0007669"/>
    <property type="project" value="InterPro"/>
</dbReference>
<name>N2ADV0_9FIRM</name>
<dbReference type="EMBL" id="AQFT01000095">
    <property type="protein sequence ID" value="EMZ24638.1"/>
    <property type="molecule type" value="Genomic_DNA"/>
</dbReference>
<evidence type="ECO:0000313" key="2">
    <source>
        <dbReference type="EMBL" id="EMZ24638.1"/>
    </source>
</evidence>
<protein>
    <recommendedName>
        <fullName evidence="1">ATPase AAA-type core domain-containing protein</fullName>
    </recommendedName>
</protein>
<feature type="domain" description="ATPase AAA-type core" evidence="1">
    <location>
        <begin position="47"/>
        <end position="396"/>
    </location>
</feature>
<keyword evidence="3" id="KW-1185">Reference proteome</keyword>
<dbReference type="InterPro" id="IPR027417">
    <property type="entry name" value="P-loop_NTPase"/>
</dbReference>
<proteinExistence type="predicted"/>
<dbReference type="OrthoDB" id="9809324at2"/>
<reference evidence="2 3" key="1">
    <citation type="journal article" date="2014" name="Genome Announc.">
        <title>Draft genome sequences of the altered schaedler flora, a defined bacterial community from gnotobiotic mice.</title>
        <authorList>
            <person name="Wannemuehler M.J."/>
            <person name="Overstreet A.M."/>
            <person name="Ward D.V."/>
            <person name="Phillips G.J."/>
        </authorList>
    </citation>
    <scope>NUCLEOTIDE SEQUENCE [LARGE SCALE GENOMIC DNA]</scope>
    <source>
        <strain evidence="2 3">ASF492</strain>
    </source>
</reference>
<sequence length="457" mass="53083">MFIGFSVSNYLSFKTAQTISMAASKVARHKEHILNGNGRKILKTGLIYGANASGKSNLVKAIDFSKDIILDGLGEVDLNKKYFRICGECYKTPGVFEYRLITHTGKEYSYGIAISYAEKEILSEWLVRIEKNGTETYIFNRDIDENGINFTESEIKIKDAEERMRWEIYLDDFGENISDSMKKKSILSDIAERSNGRQGVFSEILDIFIWFQNMIIIFPTSQYSGLNQMVEDEQIRNVFSKLLKYFDTGIESVESKMGQLEFDKIFEGIPKEEAEKLKARISNDIGDEPVMFKVNSQVYSLLKDTEGNIITTKMMQNHGNMQELFEYLDESDGTQRLFDLIPLFYEHNGNRVIFIDEIDRSLHTNLTRKFLELFYKLTEDDTSQIIATTHDNNLLDLDLVRQDEIWFVKRKGDHSSNLYSLTRYKERYDKKIDKEYLLGRYDAIPVFDDEVLEDLNV</sequence>
<dbReference type="Proteomes" id="UP000012589">
    <property type="component" value="Unassembled WGS sequence"/>
</dbReference>
<dbReference type="PANTHER" id="PTHR40396">
    <property type="entry name" value="ATPASE-LIKE PROTEIN"/>
    <property type="match status" value="1"/>
</dbReference>
<evidence type="ECO:0000313" key="3">
    <source>
        <dbReference type="Proteomes" id="UP000012589"/>
    </source>
</evidence>
<dbReference type="HOGENOM" id="CLU_046693_2_1_9"/>
<dbReference type="Gene3D" id="3.40.50.300">
    <property type="entry name" value="P-loop containing nucleotide triphosphate hydrolases"/>
    <property type="match status" value="1"/>
</dbReference>